<accession>A0ABV9WKS4</accession>
<keyword evidence="2 3" id="KW-0808">Transferase</keyword>
<comment type="caution">
    <text evidence="6">The sequence shown here is derived from an EMBL/GenBank/DDBJ whole genome shotgun (WGS) entry which is preliminary data.</text>
</comment>
<dbReference type="Pfam" id="PF02801">
    <property type="entry name" value="Ketoacyl-synt_C"/>
    <property type="match status" value="1"/>
</dbReference>
<feature type="domain" description="Ketosynthase family 3 (KS3)" evidence="5">
    <location>
        <begin position="23"/>
        <end position="436"/>
    </location>
</feature>
<dbReference type="RefSeq" id="WP_271413523.1">
    <property type="nucleotide sequence ID" value="NZ_BAAATN010000003.1"/>
</dbReference>
<dbReference type="Proteomes" id="UP001595855">
    <property type="component" value="Unassembled WGS sequence"/>
</dbReference>
<protein>
    <submittedName>
        <fullName evidence="6">Beta-ketoacyl-[acyl-carrier-protein] synthase family protein</fullName>
    </submittedName>
</protein>
<dbReference type="PANTHER" id="PTHR11712">
    <property type="entry name" value="POLYKETIDE SYNTHASE-RELATED"/>
    <property type="match status" value="1"/>
</dbReference>
<evidence type="ECO:0000256" key="2">
    <source>
        <dbReference type="ARBA" id="ARBA00022679"/>
    </source>
</evidence>
<dbReference type="Gene3D" id="3.40.47.10">
    <property type="match status" value="1"/>
</dbReference>
<dbReference type="Pfam" id="PF00109">
    <property type="entry name" value="ketoacyl-synt"/>
    <property type="match status" value="1"/>
</dbReference>
<organism evidence="6 7">
    <name type="scientific">Streptomyces lienomycini</name>
    <dbReference type="NCBI Taxonomy" id="284035"/>
    <lineage>
        <taxon>Bacteria</taxon>
        <taxon>Bacillati</taxon>
        <taxon>Actinomycetota</taxon>
        <taxon>Actinomycetes</taxon>
        <taxon>Kitasatosporales</taxon>
        <taxon>Streptomycetaceae</taxon>
        <taxon>Streptomyces</taxon>
    </lineage>
</organism>
<dbReference type="NCBIfam" id="NF005589">
    <property type="entry name" value="PRK07314.1"/>
    <property type="match status" value="1"/>
</dbReference>
<dbReference type="SMART" id="SM00825">
    <property type="entry name" value="PKS_KS"/>
    <property type="match status" value="1"/>
</dbReference>
<sequence length="438" mass="43817">MSPRHAADPAPGDRAPGDGAPGARSAVVTGLGLTTALGGDVPSTWRALLGGVCGVERVDFGEPEGPEQVYLAAPAAVDPRTVLPSAKAAHCDRSAQFALVAAREAVHDAGFPDASSVAAGGSRVAVVVGVGLGGLTSILEQNTRLRTQGAGRVSPRTIPVMLPNHPAAEVGLMVGAKAGVHAPVSACASGAEALAQALGMIRDGRADIVVAGGTEAALHPLALAGFARLRALSRRHDDPKGASRPFDADRDGFVMGEGAGMLVLESARHAAARGARVHGRLTGAGITNDSHHVAQPAPGGTGCAAAVDAALRDAALLPERIQHINAHATSTPLGDLGEAQALHRVFAKGIDDVAVSATKGAFGHTLGAAGAIEAVLTVLALRERCAPPACSLERVDPEIRLNVVGRTPAALPSGPLAAVTTSMGFGGHNVALAFADAS</sequence>
<dbReference type="InterPro" id="IPR016039">
    <property type="entry name" value="Thiolase-like"/>
</dbReference>
<dbReference type="SUPFAM" id="SSF53901">
    <property type="entry name" value="Thiolase-like"/>
    <property type="match status" value="2"/>
</dbReference>
<evidence type="ECO:0000313" key="7">
    <source>
        <dbReference type="Proteomes" id="UP001595855"/>
    </source>
</evidence>
<proteinExistence type="inferred from homology"/>
<feature type="region of interest" description="Disordered" evidence="4">
    <location>
        <begin position="1"/>
        <end position="23"/>
    </location>
</feature>
<feature type="compositionally biased region" description="Low complexity" evidence="4">
    <location>
        <begin position="8"/>
        <end position="23"/>
    </location>
</feature>
<dbReference type="CDD" id="cd00834">
    <property type="entry name" value="KAS_I_II"/>
    <property type="match status" value="1"/>
</dbReference>
<dbReference type="InterPro" id="IPR014031">
    <property type="entry name" value="Ketoacyl_synth_C"/>
</dbReference>
<dbReference type="InterPro" id="IPR020841">
    <property type="entry name" value="PKS_Beta-ketoAc_synthase_dom"/>
</dbReference>
<dbReference type="EMBL" id="JBHSJO010000001">
    <property type="protein sequence ID" value="MFC5013622.1"/>
    <property type="molecule type" value="Genomic_DNA"/>
</dbReference>
<reference evidence="7" key="1">
    <citation type="journal article" date="2019" name="Int. J. Syst. Evol. Microbiol.">
        <title>The Global Catalogue of Microorganisms (GCM) 10K type strain sequencing project: providing services to taxonomists for standard genome sequencing and annotation.</title>
        <authorList>
            <consortium name="The Broad Institute Genomics Platform"/>
            <consortium name="The Broad Institute Genome Sequencing Center for Infectious Disease"/>
            <person name="Wu L."/>
            <person name="Ma J."/>
        </authorList>
    </citation>
    <scope>NUCLEOTIDE SEQUENCE [LARGE SCALE GENOMIC DNA]</scope>
    <source>
        <strain evidence="7">CGMCC 4.1542</strain>
    </source>
</reference>
<dbReference type="InterPro" id="IPR000794">
    <property type="entry name" value="Beta-ketoacyl_synthase"/>
</dbReference>
<dbReference type="PANTHER" id="PTHR11712:SF336">
    <property type="entry name" value="3-OXOACYL-[ACYL-CARRIER-PROTEIN] SYNTHASE, MITOCHONDRIAL"/>
    <property type="match status" value="1"/>
</dbReference>
<evidence type="ECO:0000256" key="1">
    <source>
        <dbReference type="ARBA" id="ARBA00008467"/>
    </source>
</evidence>
<keyword evidence="7" id="KW-1185">Reference proteome</keyword>
<evidence type="ECO:0000256" key="4">
    <source>
        <dbReference type="SAM" id="MobiDB-lite"/>
    </source>
</evidence>
<evidence type="ECO:0000313" key="6">
    <source>
        <dbReference type="EMBL" id="MFC5013622.1"/>
    </source>
</evidence>
<dbReference type="PROSITE" id="PS52004">
    <property type="entry name" value="KS3_2"/>
    <property type="match status" value="1"/>
</dbReference>
<dbReference type="InterPro" id="IPR014030">
    <property type="entry name" value="Ketoacyl_synth_N"/>
</dbReference>
<evidence type="ECO:0000256" key="3">
    <source>
        <dbReference type="RuleBase" id="RU003694"/>
    </source>
</evidence>
<evidence type="ECO:0000259" key="5">
    <source>
        <dbReference type="PROSITE" id="PS52004"/>
    </source>
</evidence>
<name>A0ABV9WKS4_9ACTN</name>
<comment type="similarity">
    <text evidence="1 3">Belongs to the thiolase-like superfamily. Beta-ketoacyl-ACP synthases family.</text>
</comment>
<gene>
    <name evidence="6" type="ORF">ACFPRC_01885</name>
</gene>